<comment type="caution">
    <text evidence="1">The sequence shown here is derived from an EMBL/GenBank/DDBJ whole genome shotgun (WGS) entry which is preliminary data.</text>
</comment>
<dbReference type="EMBL" id="PSKQ01000017">
    <property type="protein sequence ID" value="MBE8720172.1"/>
    <property type="molecule type" value="Genomic_DNA"/>
</dbReference>
<protein>
    <submittedName>
        <fullName evidence="1">Uncharacterized protein</fullName>
    </submittedName>
</protein>
<dbReference type="Proteomes" id="UP000618319">
    <property type="component" value="Unassembled WGS sequence"/>
</dbReference>
<reference evidence="1 2" key="1">
    <citation type="submission" date="2018-02" db="EMBL/GenBank/DDBJ databases">
        <title>Sphingobacterium KA21.</title>
        <authorList>
            <person name="Vasarhelyi B.M."/>
            <person name="Deshmukh S."/>
            <person name="Balint B."/>
            <person name="Kukolya J."/>
        </authorList>
    </citation>
    <scope>NUCLEOTIDE SEQUENCE [LARGE SCALE GENOMIC DNA]</scope>
    <source>
        <strain evidence="1 2">Ka21</strain>
    </source>
</reference>
<proteinExistence type="predicted"/>
<accession>A0ABR9T657</accession>
<sequence length="262" mass="30064">MVKGDDQFVSLDRKLTVNVGADFMEDKVWQHNRSPVNTVKLSRESRKILKSLGYSSKAYSTLFSSRIDNENVRYDLLTMINNHGIQKSGKDDLLDLSRLARMNTQAGDRWFYEILTLNQAKVYHAVIPVSDELWSERYLSMIYVLPKSRDSNLQDIESIVAENASLQHPSSFFPMKTVLSCPCDGEVFYYEYEIPTHVSNTNEHMILKVSSGSMEDEKLIYYTVINPELRLGAFKICKGNYTLTYTTLQGKEIWNSEIVVGN</sequence>
<evidence type="ECO:0000313" key="2">
    <source>
        <dbReference type="Proteomes" id="UP000618319"/>
    </source>
</evidence>
<name>A0ABR9T657_9SPHI</name>
<organism evidence="1 2">
    <name type="scientific">Sphingobacterium pedocola</name>
    <dbReference type="NCBI Taxonomy" id="2082722"/>
    <lineage>
        <taxon>Bacteria</taxon>
        <taxon>Pseudomonadati</taxon>
        <taxon>Bacteroidota</taxon>
        <taxon>Sphingobacteriia</taxon>
        <taxon>Sphingobacteriales</taxon>
        <taxon>Sphingobacteriaceae</taxon>
        <taxon>Sphingobacterium</taxon>
    </lineage>
</organism>
<keyword evidence="2" id="KW-1185">Reference proteome</keyword>
<evidence type="ECO:0000313" key="1">
    <source>
        <dbReference type="EMBL" id="MBE8720172.1"/>
    </source>
</evidence>
<gene>
    <name evidence="1" type="ORF">C4F40_05440</name>
</gene>